<protein>
    <submittedName>
        <fullName evidence="2">Uncharacterized protein</fullName>
    </submittedName>
</protein>
<feature type="non-terminal residue" evidence="2">
    <location>
        <position position="1"/>
    </location>
</feature>
<accession>A0A166VVH4</accession>
<dbReference type="Proteomes" id="UP000076552">
    <property type="component" value="Unassembled WGS sequence"/>
</dbReference>
<dbReference type="EMBL" id="LFIV01000027">
    <property type="protein sequence ID" value="KZL74996.1"/>
    <property type="molecule type" value="Genomic_DNA"/>
</dbReference>
<evidence type="ECO:0000313" key="2">
    <source>
        <dbReference type="EMBL" id="KZL74996.1"/>
    </source>
</evidence>
<proteinExistence type="predicted"/>
<comment type="caution">
    <text evidence="2">The sequence shown here is derived from an EMBL/GenBank/DDBJ whole genome shotgun (WGS) entry which is preliminary data.</text>
</comment>
<sequence>LQNQAQPKASQPGLSVIRQSSAPGPVSTGEQAAGIPPSQDFRKNLGQVLEDGPISGALDSCLPSGSTSPLARCPRRDSHTGRRTLGELANRRQLSSSLWRKPSSAAAPLTGDERPRRTIRQQSSRCNQRPGPLDQEEEGDQHISYTNVKKTGELSRSFFFSPVSLRLRTTSTDSLLVINQFSGAVTLLESPSDFISICPALWAYPSSSARREKARRHLSPNFETGIWKKEQQGQDSVYVFQVTGGQRSRRGRKKDPSGLGADDYGTGRPDELDKGLREAFLGLIPCCEKIDYCSHTRSSGLAESCIAAPRGPKKETRRRAS</sequence>
<feature type="compositionally biased region" description="Polar residues" evidence="1">
    <location>
        <begin position="1"/>
        <end position="22"/>
    </location>
</feature>
<keyword evidence="3" id="KW-1185">Reference proteome</keyword>
<gene>
    <name evidence="2" type="ORF">CT0861_04707</name>
</gene>
<feature type="region of interest" description="Disordered" evidence="1">
    <location>
        <begin position="1"/>
        <end position="142"/>
    </location>
</feature>
<name>A0A166VVH4_9PEZI</name>
<organism evidence="2 3">
    <name type="scientific">Colletotrichum tofieldiae</name>
    <dbReference type="NCBI Taxonomy" id="708197"/>
    <lineage>
        <taxon>Eukaryota</taxon>
        <taxon>Fungi</taxon>
        <taxon>Dikarya</taxon>
        <taxon>Ascomycota</taxon>
        <taxon>Pezizomycotina</taxon>
        <taxon>Sordariomycetes</taxon>
        <taxon>Hypocreomycetidae</taxon>
        <taxon>Glomerellales</taxon>
        <taxon>Glomerellaceae</taxon>
        <taxon>Colletotrichum</taxon>
        <taxon>Colletotrichum spaethianum species complex</taxon>
    </lineage>
</organism>
<evidence type="ECO:0000256" key="1">
    <source>
        <dbReference type="SAM" id="MobiDB-lite"/>
    </source>
</evidence>
<evidence type="ECO:0000313" key="3">
    <source>
        <dbReference type="Proteomes" id="UP000076552"/>
    </source>
</evidence>
<feature type="region of interest" description="Disordered" evidence="1">
    <location>
        <begin position="242"/>
        <end position="268"/>
    </location>
</feature>
<reference evidence="2 3" key="1">
    <citation type="submission" date="2015-06" db="EMBL/GenBank/DDBJ databases">
        <title>Survival trade-offs in plant roots during colonization by closely related pathogenic and mutualistic fungi.</title>
        <authorList>
            <person name="Hacquard S."/>
            <person name="Kracher B."/>
            <person name="Hiruma K."/>
            <person name="Weinman A."/>
            <person name="Muench P."/>
            <person name="Garrido Oter R."/>
            <person name="Ver Loren van Themaat E."/>
            <person name="Dallerey J.-F."/>
            <person name="Damm U."/>
            <person name="Henrissat B."/>
            <person name="Lespinet O."/>
            <person name="Thon M."/>
            <person name="Kemen E."/>
            <person name="McHardy A.C."/>
            <person name="Schulze-Lefert P."/>
            <person name="O'Connell R.J."/>
        </authorList>
    </citation>
    <scope>NUCLEOTIDE SEQUENCE [LARGE SCALE GENOMIC DNA]</scope>
    <source>
        <strain evidence="2 3">0861</strain>
    </source>
</reference>
<dbReference type="AlphaFoldDB" id="A0A166VVH4"/>